<reference evidence="2 3" key="1">
    <citation type="submission" date="2020-04" db="EMBL/GenBank/DDBJ databases">
        <title>Genome-Wide Identification of 5-Methylcytosine Sites in Bacterial Genomes By High-Throughput Sequencing of MspJI Restriction Fragments.</title>
        <authorList>
            <person name="Wu V."/>
        </authorList>
    </citation>
    <scope>NUCLEOTIDE SEQUENCE [LARGE SCALE GENOMIC DNA]</scope>
    <source>
        <strain evidence="2 3">S2</strain>
    </source>
</reference>
<dbReference type="Pfam" id="PF05145">
    <property type="entry name" value="AbrB"/>
    <property type="match status" value="1"/>
</dbReference>
<feature type="transmembrane region" description="Helical" evidence="1">
    <location>
        <begin position="336"/>
        <end position="354"/>
    </location>
</feature>
<dbReference type="NCBIfam" id="TIGR03082">
    <property type="entry name" value="Gneg_AbrB_dup"/>
    <property type="match status" value="2"/>
</dbReference>
<dbReference type="PIRSF" id="PIRSF038991">
    <property type="entry name" value="Protein_AbrB"/>
    <property type="match status" value="1"/>
</dbReference>
<dbReference type="EMBL" id="CP051128">
    <property type="protein sequence ID" value="QIZ08056.1"/>
    <property type="molecule type" value="Genomic_DNA"/>
</dbReference>
<dbReference type="GO" id="GO:0016020">
    <property type="term" value="C:membrane"/>
    <property type="evidence" value="ECO:0007669"/>
    <property type="project" value="InterPro"/>
</dbReference>
<feature type="transmembrane region" description="Helical" evidence="1">
    <location>
        <begin position="54"/>
        <end position="77"/>
    </location>
</feature>
<dbReference type="PANTHER" id="PTHR38457">
    <property type="entry name" value="REGULATOR ABRB-RELATED"/>
    <property type="match status" value="1"/>
</dbReference>
<feature type="transmembrane region" description="Helical" evidence="1">
    <location>
        <begin position="273"/>
        <end position="300"/>
    </location>
</feature>
<keyword evidence="1" id="KW-0812">Transmembrane</keyword>
<feature type="transmembrane region" description="Helical" evidence="1">
    <location>
        <begin position="12"/>
        <end position="34"/>
    </location>
</feature>
<dbReference type="InterPro" id="IPR017516">
    <property type="entry name" value="AbrB_dup"/>
</dbReference>
<feature type="transmembrane region" description="Helical" evidence="1">
    <location>
        <begin position="116"/>
        <end position="137"/>
    </location>
</feature>
<dbReference type="InterPro" id="IPR007820">
    <property type="entry name" value="AbrB_fam"/>
</dbReference>
<dbReference type="Proteomes" id="UP000501868">
    <property type="component" value="Chromosome"/>
</dbReference>
<evidence type="ECO:0000313" key="2">
    <source>
        <dbReference type="EMBL" id="QIZ08056.1"/>
    </source>
</evidence>
<feature type="transmembrane region" description="Helical" evidence="1">
    <location>
        <begin position="89"/>
        <end position="110"/>
    </location>
</feature>
<name>A0A6H1P3D4_PRIMG</name>
<evidence type="ECO:0000313" key="3">
    <source>
        <dbReference type="Proteomes" id="UP000501868"/>
    </source>
</evidence>
<dbReference type="GO" id="GO:0010468">
    <property type="term" value="P:regulation of gene expression"/>
    <property type="evidence" value="ECO:0007669"/>
    <property type="project" value="InterPro"/>
</dbReference>
<gene>
    <name evidence="2" type="ORF">HFZ78_16050</name>
</gene>
<accession>A0A6H1P3D4</accession>
<evidence type="ECO:0000256" key="1">
    <source>
        <dbReference type="SAM" id="Phobius"/>
    </source>
</evidence>
<proteinExistence type="predicted"/>
<organism evidence="2 3">
    <name type="scientific">Priestia megaterium</name>
    <name type="common">Bacillus megaterium</name>
    <dbReference type="NCBI Taxonomy" id="1404"/>
    <lineage>
        <taxon>Bacteria</taxon>
        <taxon>Bacillati</taxon>
        <taxon>Bacillota</taxon>
        <taxon>Bacilli</taxon>
        <taxon>Bacillales</taxon>
        <taxon>Bacillaceae</taxon>
        <taxon>Priestia</taxon>
    </lineage>
</organism>
<dbReference type="PANTHER" id="PTHR38457:SF1">
    <property type="entry name" value="REGULATOR ABRB-RELATED"/>
    <property type="match status" value="1"/>
</dbReference>
<protein>
    <submittedName>
        <fullName evidence="2">AbrB family transcriptional regulator</fullName>
    </submittedName>
</protein>
<feature type="transmembrane region" description="Helical" evidence="1">
    <location>
        <begin position="192"/>
        <end position="211"/>
    </location>
</feature>
<keyword evidence="1" id="KW-0472">Membrane</keyword>
<reference evidence="2 3" key="2">
    <citation type="submission" date="2020-04" db="EMBL/GenBank/DDBJ databases">
        <authorList>
            <person name="Fomenkov A."/>
            <person name="Anton B.P."/>
            <person name="Roberts R.J."/>
        </authorList>
    </citation>
    <scope>NUCLEOTIDE SEQUENCE [LARGE SCALE GENOMIC DNA]</scope>
    <source>
        <strain evidence="2 3">S2</strain>
    </source>
</reference>
<dbReference type="AlphaFoldDB" id="A0A6H1P3D4"/>
<feature type="transmembrane region" description="Helical" evidence="1">
    <location>
        <begin position="149"/>
        <end position="172"/>
    </location>
</feature>
<sequence>MIKFANDDKRIRFFFSLLIAFIGGITFAALHTPIPWLLGPMAAVLIGSRFRKVQFYWPSTIRDIGLVIVGYSVGLSFTKEALLEIMAKLPSMLLMTVLLVCFCAGIAFIVSKLTGVDYPTVLIGSIPGGLSQMIIFAEELKGINITTVTFLQVARLIMIIFFVPFLILGPLFNNTTNKALDLVNNGTVSPIPLFPTIIWFAIICVVCALLARKLKFPTPYMLGPILGTAVINLSGLHGPAVPASILDASQFMIGGYIGLLLKPEKLEHKTKIITLALLSGMVMILVSIGLSLLLVAYYPINHSTSFLALAPGGMDQMGILAHEVHADLSMVTGYQLFRLFFIYFAIPPLLRWIFKVGMRKTAKTP</sequence>
<keyword evidence="1" id="KW-1133">Transmembrane helix</keyword>